<reference evidence="5" key="1">
    <citation type="journal article" date="2019" name="Int. J. Syst. Evol. Microbiol.">
        <title>The Global Catalogue of Microorganisms (GCM) 10K type strain sequencing project: providing services to taxonomists for standard genome sequencing and annotation.</title>
        <authorList>
            <consortium name="The Broad Institute Genomics Platform"/>
            <consortium name="The Broad Institute Genome Sequencing Center for Infectious Disease"/>
            <person name="Wu L."/>
            <person name="Ma J."/>
        </authorList>
    </citation>
    <scope>NUCLEOTIDE SEQUENCE [LARGE SCALE GENOMIC DNA]</scope>
    <source>
        <strain evidence="5">JCM 14307</strain>
    </source>
</reference>
<dbReference type="PRINTS" id="PR01217">
    <property type="entry name" value="PRICHEXTENSN"/>
</dbReference>
<dbReference type="Proteomes" id="UP001500280">
    <property type="component" value="Unassembled WGS sequence"/>
</dbReference>
<feature type="region of interest" description="Disordered" evidence="1">
    <location>
        <begin position="50"/>
        <end position="126"/>
    </location>
</feature>
<feature type="domain" description="LytR/CpsA/Psr regulator C-terminal" evidence="3">
    <location>
        <begin position="130"/>
        <end position="212"/>
    </location>
</feature>
<evidence type="ECO:0000256" key="1">
    <source>
        <dbReference type="SAM" id="MobiDB-lite"/>
    </source>
</evidence>
<dbReference type="RefSeq" id="WP_344156494.1">
    <property type="nucleotide sequence ID" value="NZ_BAAANF010000017.1"/>
</dbReference>
<feature type="region of interest" description="Disordered" evidence="1">
    <location>
        <begin position="1"/>
        <end position="23"/>
    </location>
</feature>
<keyword evidence="5" id="KW-1185">Reference proteome</keyword>
<feature type="compositionally biased region" description="Low complexity" evidence="1">
    <location>
        <begin position="117"/>
        <end position="126"/>
    </location>
</feature>
<feature type="compositionally biased region" description="Low complexity" evidence="1">
    <location>
        <begin position="60"/>
        <end position="75"/>
    </location>
</feature>
<keyword evidence="2" id="KW-0472">Membrane</keyword>
<comment type="caution">
    <text evidence="4">The sequence shown here is derived from an EMBL/GenBank/DDBJ whole genome shotgun (WGS) entry which is preliminary data.</text>
</comment>
<feature type="compositionally biased region" description="Low complexity" evidence="1">
    <location>
        <begin position="86"/>
        <end position="99"/>
    </location>
</feature>
<dbReference type="EMBL" id="BAAANF010000017">
    <property type="protein sequence ID" value="GAA1697382.1"/>
    <property type="molecule type" value="Genomic_DNA"/>
</dbReference>
<gene>
    <name evidence="4" type="ORF">GCM10009745_49490</name>
</gene>
<organism evidence="4 5">
    <name type="scientific">Kribbella yunnanensis</name>
    <dbReference type="NCBI Taxonomy" id="190194"/>
    <lineage>
        <taxon>Bacteria</taxon>
        <taxon>Bacillati</taxon>
        <taxon>Actinomycetota</taxon>
        <taxon>Actinomycetes</taxon>
        <taxon>Propionibacteriales</taxon>
        <taxon>Kribbellaceae</taxon>
        <taxon>Kribbella</taxon>
    </lineage>
</organism>
<dbReference type="InterPro" id="IPR027381">
    <property type="entry name" value="LytR/CpsA/Psr_C"/>
</dbReference>
<accession>A0ABP4U2T6</accession>
<sequence>MHRTEHLLATAWSGKPRPKGDKGQVLSSLVAVVAVVAVVGGLLVLFGTRGHDSTADEPKGSSSPKPSAKPSGGPSTIVASVPPRKPTTAPTTAPTTVPTTAPPKTVPTEPTQPPATKPTTIPTAARPAAEIYNNTPRKGFAEQVAGRARQSGWTVSGVDNWHGKIVETTVYYPPGMVQAANQLARDLGIGRTKPALDNMKKDRLTVILTSDYTG</sequence>
<feature type="compositionally biased region" description="Basic and acidic residues" evidence="1">
    <location>
        <begin position="50"/>
        <end position="59"/>
    </location>
</feature>
<proteinExistence type="predicted"/>
<keyword evidence="2" id="KW-0812">Transmembrane</keyword>
<evidence type="ECO:0000259" key="3">
    <source>
        <dbReference type="Pfam" id="PF13399"/>
    </source>
</evidence>
<keyword evidence="2" id="KW-1133">Transmembrane helix</keyword>
<feature type="transmembrane region" description="Helical" evidence="2">
    <location>
        <begin position="25"/>
        <end position="46"/>
    </location>
</feature>
<dbReference type="Gene3D" id="3.30.70.2390">
    <property type="match status" value="1"/>
</dbReference>
<evidence type="ECO:0000256" key="2">
    <source>
        <dbReference type="SAM" id="Phobius"/>
    </source>
</evidence>
<protein>
    <recommendedName>
        <fullName evidence="3">LytR/CpsA/Psr regulator C-terminal domain-containing protein</fullName>
    </recommendedName>
</protein>
<feature type="compositionally biased region" description="Pro residues" evidence="1">
    <location>
        <begin position="100"/>
        <end position="116"/>
    </location>
</feature>
<dbReference type="Pfam" id="PF13399">
    <property type="entry name" value="LytR_C"/>
    <property type="match status" value="1"/>
</dbReference>
<evidence type="ECO:0000313" key="4">
    <source>
        <dbReference type="EMBL" id="GAA1697382.1"/>
    </source>
</evidence>
<evidence type="ECO:0000313" key="5">
    <source>
        <dbReference type="Proteomes" id="UP001500280"/>
    </source>
</evidence>
<name>A0ABP4U2T6_9ACTN</name>